<evidence type="ECO:0000313" key="10">
    <source>
        <dbReference type="Proteomes" id="UP001519363"/>
    </source>
</evidence>
<evidence type="ECO:0000256" key="1">
    <source>
        <dbReference type="ARBA" id="ARBA00022485"/>
    </source>
</evidence>
<dbReference type="InterPro" id="IPR017896">
    <property type="entry name" value="4Fe4S_Fe-S-bd"/>
</dbReference>
<protein>
    <submittedName>
        <fullName evidence="9">Fe-S oxidoreductase</fullName>
    </submittedName>
</protein>
<dbReference type="InterPro" id="IPR004017">
    <property type="entry name" value="Cys_rich_dom"/>
</dbReference>
<reference evidence="9 10" key="1">
    <citation type="submission" date="2021-03" db="EMBL/GenBank/DDBJ databases">
        <title>Sequencing the genomes of 1000 actinobacteria strains.</title>
        <authorList>
            <person name="Klenk H.-P."/>
        </authorList>
    </citation>
    <scope>NUCLEOTIDE SEQUENCE [LARGE SCALE GENOMIC DNA]</scope>
    <source>
        <strain evidence="9 10">DSM 44580</strain>
    </source>
</reference>
<dbReference type="PROSITE" id="PS51379">
    <property type="entry name" value="4FE4S_FER_2"/>
    <property type="match status" value="2"/>
</dbReference>
<dbReference type="RefSeq" id="WP_086781328.1">
    <property type="nucleotide sequence ID" value="NZ_JAGIOO010000001.1"/>
</dbReference>
<dbReference type="PANTHER" id="PTHR43255:SF1">
    <property type="entry name" value="IRON-SULFUR-BINDING OXIDOREDUCTASE FADF-RELATED"/>
    <property type="match status" value="1"/>
</dbReference>
<dbReference type="Pfam" id="PF13187">
    <property type="entry name" value="Fer4_9"/>
    <property type="match status" value="1"/>
</dbReference>
<keyword evidence="1" id="KW-0004">4Fe-4S</keyword>
<dbReference type="InterPro" id="IPR017900">
    <property type="entry name" value="4Fe4S_Fe_S_CS"/>
</dbReference>
<gene>
    <name evidence="9" type="ORF">JOF53_004603</name>
</gene>
<dbReference type="InterPro" id="IPR009051">
    <property type="entry name" value="Helical_ferredxn"/>
</dbReference>
<dbReference type="Proteomes" id="UP001519363">
    <property type="component" value="Unassembled WGS sequence"/>
</dbReference>
<keyword evidence="7" id="KW-0472">Membrane</keyword>
<feature type="transmembrane region" description="Helical" evidence="7">
    <location>
        <begin position="64"/>
        <end position="88"/>
    </location>
</feature>
<keyword evidence="5" id="KW-0411">Iron-sulfur</keyword>
<feature type="region of interest" description="Disordered" evidence="6">
    <location>
        <begin position="723"/>
        <end position="751"/>
    </location>
</feature>
<feature type="transmembrane region" description="Helical" evidence="7">
    <location>
        <begin position="195"/>
        <end position="222"/>
    </location>
</feature>
<dbReference type="Pfam" id="PF02754">
    <property type="entry name" value="CCG"/>
    <property type="match status" value="2"/>
</dbReference>
<dbReference type="SUPFAM" id="SSF46548">
    <property type="entry name" value="alpha-helical ferredoxin"/>
    <property type="match status" value="1"/>
</dbReference>
<dbReference type="PROSITE" id="PS00198">
    <property type="entry name" value="4FE4S_FER_1"/>
    <property type="match status" value="1"/>
</dbReference>
<feature type="transmembrane region" description="Helical" evidence="7">
    <location>
        <begin position="108"/>
        <end position="132"/>
    </location>
</feature>
<name>A0ABS5AHA7_9PSEU</name>
<evidence type="ECO:0000313" key="9">
    <source>
        <dbReference type="EMBL" id="MBP2475731.1"/>
    </source>
</evidence>
<dbReference type="InterPro" id="IPR051460">
    <property type="entry name" value="HdrC_iron-sulfur_subunit"/>
</dbReference>
<feature type="transmembrane region" description="Helical" evidence="7">
    <location>
        <begin position="153"/>
        <end position="175"/>
    </location>
</feature>
<evidence type="ECO:0000256" key="5">
    <source>
        <dbReference type="ARBA" id="ARBA00023014"/>
    </source>
</evidence>
<evidence type="ECO:0000256" key="2">
    <source>
        <dbReference type="ARBA" id="ARBA00022723"/>
    </source>
</evidence>
<proteinExistence type="predicted"/>
<evidence type="ECO:0000256" key="6">
    <source>
        <dbReference type="SAM" id="MobiDB-lite"/>
    </source>
</evidence>
<sequence>MSAVHIVLGLISLAATLTWIVLLTAAVVRMVRTVRLGQPDGTRNGPVVARLKTMLKEILGHTRMLKWGTVGVAHWFVMVGFGSLVLTLVEAHGEVFDPAFELPIIGGWAPWGLFVELIGLTTVIGILVLIGIRQRNHPRRADRQSRFQGSNFWQAYFVEGVILGVGLCIFAIRAFKASSGLFHYPVWATPISYGLGALLPSAPIMVSVAAVLKIFISAAWAITISRNLNMGVAWHRFTAFFNIYFKREAEGGVALGAAKPMMSGGKPLDFEEADPEKDVFGAGKVEDFTWKGWLDFTTCTECGRCQSQCPAWNTGKPLSPKLVITQLRDHAYAKAPYLLAGGRKDMGGDEVGITGDDAEARLAKIDVLALAESERPLIGGPDELGVIDPEVLWSCTTCGACVEQCPVDIEHVDHIVDMRRYQVLIESNFPTELGGMFKNLENKGNPWGQNAKDRLAWTEGLDFEVPVFDGELGDTEYLFWVGCAGAFEDRAKKTTRAVAELLHLAGVSYTVLGPEETCTGDPARRAGNEFLFQMLAQQNVEVLNSVFEDRPKGKRKIVATCAHCFNSLANEYPQLGGEFEVVHHTQLLNRLVRERRLVPVAPLAEDVTYHDPCYLGRHNKVYTPPRELIGATGSAFREMPRHGDRSMCCGAGGARMWMEERIGKRINVDRVDEALGTAPTKIATGCPFCRVMLTDGVTQRQSDGQAANVEVVDVSQLLLSAVKRGKPAESEDVPTDEVPSGTPATEQDKVG</sequence>
<keyword evidence="3" id="KW-0560">Oxidoreductase</keyword>
<feature type="domain" description="4Fe-4S ferredoxin-type" evidence="8">
    <location>
        <begin position="383"/>
        <end position="415"/>
    </location>
</feature>
<evidence type="ECO:0000256" key="3">
    <source>
        <dbReference type="ARBA" id="ARBA00023002"/>
    </source>
</evidence>
<dbReference type="Gene3D" id="1.10.1060.10">
    <property type="entry name" value="Alpha-helical ferredoxin"/>
    <property type="match status" value="1"/>
</dbReference>
<evidence type="ECO:0000256" key="7">
    <source>
        <dbReference type="SAM" id="Phobius"/>
    </source>
</evidence>
<keyword evidence="7" id="KW-1133">Transmembrane helix</keyword>
<dbReference type="PANTHER" id="PTHR43255">
    <property type="entry name" value="IRON-SULFUR-BINDING OXIDOREDUCTASE FADF-RELATED-RELATED"/>
    <property type="match status" value="1"/>
</dbReference>
<keyword evidence="2" id="KW-0479">Metal-binding</keyword>
<dbReference type="EMBL" id="JAGIOO010000001">
    <property type="protein sequence ID" value="MBP2475731.1"/>
    <property type="molecule type" value="Genomic_DNA"/>
</dbReference>
<comment type="caution">
    <text evidence="9">The sequence shown here is derived from an EMBL/GenBank/DDBJ whole genome shotgun (WGS) entry which is preliminary data.</text>
</comment>
<keyword evidence="10" id="KW-1185">Reference proteome</keyword>
<keyword evidence="7" id="KW-0812">Transmembrane</keyword>
<keyword evidence="4" id="KW-0408">Iron</keyword>
<accession>A0ABS5AHA7</accession>
<organism evidence="9 10">
    <name type="scientific">Crossiella equi</name>
    <dbReference type="NCBI Taxonomy" id="130796"/>
    <lineage>
        <taxon>Bacteria</taxon>
        <taxon>Bacillati</taxon>
        <taxon>Actinomycetota</taxon>
        <taxon>Actinomycetes</taxon>
        <taxon>Pseudonocardiales</taxon>
        <taxon>Pseudonocardiaceae</taxon>
        <taxon>Crossiella</taxon>
    </lineage>
</organism>
<feature type="transmembrane region" description="Helical" evidence="7">
    <location>
        <begin position="6"/>
        <end position="28"/>
    </location>
</feature>
<feature type="domain" description="4Fe-4S ferredoxin-type" evidence="8">
    <location>
        <begin position="290"/>
        <end position="320"/>
    </location>
</feature>
<evidence type="ECO:0000256" key="4">
    <source>
        <dbReference type="ARBA" id="ARBA00023004"/>
    </source>
</evidence>
<evidence type="ECO:0000259" key="8">
    <source>
        <dbReference type="PROSITE" id="PS51379"/>
    </source>
</evidence>